<reference evidence="18 19" key="1">
    <citation type="submission" date="2022-05" db="EMBL/GenBank/DDBJ databases">
        <authorList>
            <consortium name="Genoscope - CEA"/>
            <person name="William W."/>
        </authorList>
    </citation>
    <scope>NUCLEOTIDE SEQUENCE [LARGE SCALE GENOMIC DNA]</scope>
</reference>
<keyword evidence="6 12" id="KW-0067">ATP-binding</keyword>
<dbReference type="Pfam" id="PF00611">
    <property type="entry name" value="FCH"/>
    <property type="match status" value="1"/>
</dbReference>
<feature type="compositionally biased region" description="Acidic residues" evidence="14">
    <location>
        <begin position="472"/>
        <end position="484"/>
    </location>
</feature>
<keyword evidence="2" id="KW-0597">Phosphoprotein</keyword>
<organism evidence="18 19">
    <name type="scientific">Porites evermanni</name>
    <dbReference type="NCBI Taxonomy" id="104178"/>
    <lineage>
        <taxon>Eukaryota</taxon>
        <taxon>Metazoa</taxon>
        <taxon>Cnidaria</taxon>
        <taxon>Anthozoa</taxon>
        <taxon>Hexacorallia</taxon>
        <taxon>Scleractinia</taxon>
        <taxon>Fungiina</taxon>
        <taxon>Poritidae</taxon>
        <taxon>Porites</taxon>
    </lineage>
</organism>
<dbReference type="EMBL" id="CALNXI010001522">
    <property type="protein sequence ID" value="CAH3171298.1"/>
    <property type="molecule type" value="Genomic_DNA"/>
</dbReference>
<dbReference type="PRINTS" id="PR00401">
    <property type="entry name" value="SH2DOMAIN"/>
</dbReference>
<feature type="compositionally biased region" description="Basic and acidic residues" evidence="14">
    <location>
        <begin position="441"/>
        <end position="454"/>
    </location>
</feature>
<dbReference type="PRINTS" id="PR00109">
    <property type="entry name" value="TYRKINASE"/>
</dbReference>
<evidence type="ECO:0000256" key="12">
    <source>
        <dbReference type="PROSITE-ProRule" id="PRU10141"/>
    </source>
</evidence>
<dbReference type="InterPro" id="IPR016250">
    <property type="entry name" value="Tyr-prot_kinase_Fes/Fps"/>
</dbReference>
<dbReference type="PROSITE" id="PS50001">
    <property type="entry name" value="SH2"/>
    <property type="match status" value="1"/>
</dbReference>
<dbReference type="PROSITE" id="PS00107">
    <property type="entry name" value="PROTEIN_KINASE_ATP"/>
    <property type="match status" value="1"/>
</dbReference>
<dbReference type="Gene3D" id="3.30.200.20">
    <property type="entry name" value="Phosphorylase Kinase, domain 1"/>
    <property type="match status" value="1"/>
</dbReference>
<dbReference type="InterPro" id="IPR035849">
    <property type="entry name" value="Fes/Fps/Fer_SH2"/>
</dbReference>
<keyword evidence="8" id="KW-0829">Tyrosine-protein kinase</keyword>
<evidence type="ECO:0000259" key="16">
    <source>
        <dbReference type="PROSITE" id="PS50011"/>
    </source>
</evidence>
<dbReference type="InterPro" id="IPR001245">
    <property type="entry name" value="Ser-Thr/Tyr_kinase_cat_dom"/>
</dbReference>
<dbReference type="Gene3D" id="1.10.510.10">
    <property type="entry name" value="Transferase(Phosphotransferase) domain 1"/>
    <property type="match status" value="1"/>
</dbReference>
<proteinExistence type="predicted"/>
<evidence type="ECO:0000259" key="15">
    <source>
        <dbReference type="PROSITE" id="PS50001"/>
    </source>
</evidence>
<evidence type="ECO:0000256" key="6">
    <source>
        <dbReference type="ARBA" id="ARBA00022840"/>
    </source>
</evidence>
<dbReference type="SUPFAM" id="SSF103657">
    <property type="entry name" value="BAR/IMD domain-like"/>
    <property type="match status" value="1"/>
</dbReference>
<sequence>RQHLRFSVDLSSKTGHEAILTHIEGELKHLEHVREYLTKRAKVELDYASALTRINTVASKVINDNEKESPIRKAWGTYIAESETKAKLITEFTNILNSTTLKRLDQLIEDKRNLLKVYRIEKFRVDSGCKQESDEIDRLRKTYQDNAKESETGKRKYEEVRAKDKLNGKDWERSKDKYVKTTMKLHHNHNDYVLALKSGNCHQGFYNDVFVPTMLNSLQYLQEEYVEEWKDLLQNVFHLTNCCREEYMSSSQAVQASVTEVKRDQEYANFINKNRQNQKPALAFIFDPSLLQLTSTGVTADELVLNDLTMEKLEYRRNYLTKEIETIEKQLEAKQKEHEQENNKLQGEKQTNEDHLSIIQKEQNVAVLSWHVEDLKCKKTKLEKMCNMIAVVLDRLGNNQPPKFADFSVPNSPPAGEFGQSTPEFRKSARKIPTLFKKRRLEKEMSANPAEKKPVRYRAPSPSDKVNGRDNDSDDSATGEYIEPEDNLPLQEELWFHGTIDRKDIPERLKNNGDYLVRESSTKPGQFVLSTRFEGALKHFIIQTSDDGLVRFEDRGFPSVRELLDYHVQNKIYVTKKSQAILVNPVLKEKDKWEMRREDIILKDKLGQGHFGDVMKGILKPSNLPVAVKSCKESVSETVKKKFLAEAEILKQYDHPNIVKLIGVCADREPVFIVMEFMPSGDFLSYLRKKGAHLKTRNLIRFSVDAASGMEYLESKNCIHRDLAARNCLIGSDDSLKISDFGMSREVEEVYEASNMKEIPVKWTAPEALNYFQYTTLSDIWSFGVLLWETFSYGNTPYPGLSNRVRTRNINIST</sequence>
<dbReference type="InterPro" id="IPR036860">
    <property type="entry name" value="SH2_dom_sf"/>
</dbReference>
<evidence type="ECO:0000313" key="18">
    <source>
        <dbReference type="EMBL" id="CAH3171298.1"/>
    </source>
</evidence>
<evidence type="ECO:0000313" key="19">
    <source>
        <dbReference type="Proteomes" id="UP001159427"/>
    </source>
</evidence>
<evidence type="ECO:0000256" key="3">
    <source>
        <dbReference type="ARBA" id="ARBA00022679"/>
    </source>
</evidence>
<keyword evidence="10" id="KW-0727">SH2 domain</keyword>
<evidence type="ECO:0000256" key="2">
    <source>
        <dbReference type="ARBA" id="ARBA00022553"/>
    </source>
</evidence>
<evidence type="ECO:0000256" key="1">
    <source>
        <dbReference type="ARBA" id="ARBA00011903"/>
    </source>
</evidence>
<feature type="binding site" evidence="12">
    <location>
        <position position="629"/>
    </location>
    <ligand>
        <name>ATP</name>
        <dbReference type="ChEBI" id="CHEBI:30616"/>
    </ligand>
</feature>
<dbReference type="InterPro" id="IPR011009">
    <property type="entry name" value="Kinase-like_dom_sf"/>
</dbReference>
<dbReference type="InterPro" id="IPR031160">
    <property type="entry name" value="F_BAR_dom"/>
</dbReference>
<dbReference type="InterPro" id="IPR027267">
    <property type="entry name" value="AH/BAR_dom_sf"/>
</dbReference>
<dbReference type="PROSITE" id="PS50011">
    <property type="entry name" value="PROTEIN_KINASE_DOM"/>
    <property type="match status" value="1"/>
</dbReference>
<dbReference type="InterPro" id="IPR001060">
    <property type="entry name" value="FCH_dom"/>
</dbReference>
<evidence type="ECO:0000256" key="7">
    <source>
        <dbReference type="ARBA" id="ARBA00023054"/>
    </source>
</evidence>
<keyword evidence="4 12" id="KW-0547">Nucleotide-binding</keyword>
<dbReference type="Gene3D" id="3.30.505.10">
    <property type="entry name" value="SH2 domain"/>
    <property type="match status" value="1"/>
</dbReference>
<dbReference type="PIRSF" id="PIRSF000632">
    <property type="entry name" value="TyrPK_fps"/>
    <property type="match status" value="1"/>
</dbReference>
<evidence type="ECO:0000256" key="10">
    <source>
        <dbReference type="PROSITE-ProRule" id="PRU00191"/>
    </source>
</evidence>
<dbReference type="PROSITE" id="PS51741">
    <property type="entry name" value="F_BAR"/>
    <property type="match status" value="1"/>
</dbReference>
<dbReference type="InterPro" id="IPR020635">
    <property type="entry name" value="Tyr_kinase_cat_dom"/>
</dbReference>
<accession>A0ABN8R0C4</accession>
<evidence type="ECO:0000256" key="11">
    <source>
        <dbReference type="PROSITE-ProRule" id="PRU01077"/>
    </source>
</evidence>
<feature type="non-terminal residue" evidence="18">
    <location>
        <position position="1"/>
    </location>
</feature>
<feature type="coiled-coil region" evidence="13">
    <location>
        <begin position="101"/>
        <end position="149"/>
    </location>
</feature>
<evidence type="ECO:0000256" key="13">
    <source>
        <dbReference type="SAM" id="Coils"/>
    </source>
</evidence>
<gene>
    <name evidence="18" type="ORF">PEVE_00007809</name>
</gene>
<protein>
    <recommendedName>
        <fullName evidence="1">non-specific protein-tyrosine kinase</fullName>
        <ecNumber evidence="1">2.7.10.2</ecNumber>
    </recommendedName>
</protein>
<dbReference type="InterPro" id="IPR000980">
    <property type="entry name" value="SH2"/>
</dbReference>
<keyword evidence="3" id="KW-0808">Transferase</keyword>
<dbReference type="Pfam" id="PF07714">
    <property type="entry name" value="PK_Tyr_Ser-Thr"/>
    <property type="match status" value="1"/>
</dbReference>
<dbReference type="InterPro" id="IPR050198">
    <property type="entry name" value="Non-receptor_tyrosine_kinases"/>
</dbReference>
<name>A0ABN8R0C4_9CNID</name>
<dbReference type="CDD" id="cd10361">
    <property type="entry name" value="SH2_Fps_family"/>
    <property type="match status" value="1"/>
</dbReference>
<evidence type="ECO:0000259" key="17">
    <source>
        <dbReference type="PROSITE" id="PS51741"/>
    </source>
</evidence>
<dbReference type="SMART" id="SM00252">
    <property type="entry name" value="SH2"/>
    <property type="match status" value="1"/>
</dbReference>
<evidence type="ECO:0000256" key="14">
    <source>
        <dbReference type="SAM" id="MobiDB-lite"/>
    </source>
</evidence>
<comment type="caution">
    <text evidence="18">The sequence shown here is derived from an EMBL/GenBank/DDBJ whole genome shotgun (WGS) entry which is preliminary data.</text>
</comment>
<dbReference type="Proteomes" id="UP001159427">
    <property type="component" value="Unassembled WGS sequence"/>
</dbReference>
<dbReference type="InterPro" id="IPR000719">
    <property type="entry name" value="Prot_kinase_dom"/>
</dbReference>
<dbReference type="Gene3D" id="1.20.1270.60">
    <property type="entry name" value="Arfaptin homology (AH) domain/BAR domain"/>
    <property type="match status" value="1"/>
</dbReference>
<dbReference type="EC" id="2.7.10.2" evidence="1"/>
<evidence type="ECO:0000256" key="8">
    <source>
        <dbReference type="ARBA" id="ARBA00023137"/>
    </source>
</evidence>
<dbReference type="InterPro" id="IPR017441">
    <property type="entry name" value="Protein_kinase_ATP_BS"/>
</dbReference>
<feature type="coiled-coil region" evidence="13">
    <location>
        <begin position="310"/>
        <end position="355"/>
    </location>
</feature>
<dbReference type="PANTHER" id="PTHR24418">
    <property type="entry name" value="TYROSINE-PROTEIN KINASE"/>
    <property type="match status" value="1"/>
</dbReference>
<dbReference type="PROSITE" id="PS00109">
    <property type="entry name" value="PROTEIN_KINASE_TYR"/>
    <property type="match status" value="1"/>
</dbReference>
<evidence type="ECO:0000256" key="5">
    <source>
        <dbReference type="ARBA" id="ARBA00022777"/>
    </source>
</evidence>
<dbReference type="SMART" id="SM00219">
    <property type="entry name" value="TyrKc"/>
    <property type="match status" value="1"/>
</dbReference>
<evidence type="ECO:0000256" key="4">
    <source>
        <dbReference type="ARBA" id="ARBA00022741"/>
    </source>
</evidence>
<evidence type="ECO:0000256" key="9">
    <source>
        <dbReference type="ARBA" id="ARBA00051245"/>
    </source>
</evidence>
<feature type="domain" description="Protein kinase" evidence="16">
    <location>
        <begin position="600"/>
        <end position="814"/>
    </location>
</feature>
<dbReference type="SMART" id="SM00055">
    <property type="entry name" value="FCH"/>
    <property type="match status" value="1"/>
</dbReference>
<dbReference type="SUPFAM" id="SSF56112">
    <property type="entry name" value="Protein kinase-like (PK-like)"/>
    <property type="match status" value="1"/>
</dbReference>
<feature type="region of interest" description="Disordered" evidence="14">
    <location>
        <begin position="407"/>
        <end position="484"/>
    </location>
</feature>
<feature type="domain" description="SH2" evidence="15">
    <location>
        <begin position="495"/>
        <end position="586"/>
    </location>
</feature>
<dbReference type="InterPro" id="IPR008266">
    <property type="entry name" value="Tyr_kinase_AS"/>
</dbReference>
<keyword evidence="5" id="KW-0418">Kinase</keyword>
<keyword evidence="19" id="KW-1185">Reference proteome</keyword>
<comment type="catalytic activity">
    <reaction evidence="9">
        <text>L-tyrosyl-[protein] + ATP = O-phospho-L-tyrosyl-[protein] + ADP + H(+)</text>
        <dbReference type="Rhea" id="RHEA:10596"/>
        <dbReference type="Rhea" id="RHEA-COMP:10136"/>
        <dbReference type="Rhea" id="RHEA-COMP:20101"/>
        <dbReference type="ChEBI" id="CHEBI:15378"/>
        <dbReference type="ChEBI" id="CHEBI:30616"/>
        <dbReference type="ChEBI" id="CHEBI:46858"/>
        <dbReference type="ChEBI" id="CHEBI:61978"/>
        <dbReference type="ChEBI" id="CHEBI:456216"/>
        <dbReference type="EC" id="2.7.10.2"/>
    </reaction>
</comment>
<keyword evidence="7 11" id="KW-0175">Coiled coil</keyword>
<dbReference type="SUPFAM" id="SSF55550">
    <property type="entry name" value="SH2 domain"/>
    <property type="match status" value="1"/>
</dbReference>
<feature type="domain" description="F-BAR" evidence="17">
    <location>
        <begin position="4"/>
        <end position="266"/>
    </location>
</feature>
<dbReference type="Pfam" id="PF00017">
    <property type="entry name" value="SH2"/>
    <property type="match status" value="1"/>
</dbReference>